<organism evidence="1 2">
    <name type="scientific">Cyprinus carpio</name>
    <name type="common">Common carp</name>
    <dbReference type="NCBI Taxonomy" id="7962"/>
    <lineage>
        <taxon>Eukaryota</taxon>
        <taxon>Metazoa</taxon>
        <taxon>Chordata</taxon>
        <taxon>Craniata</taxon>
        <taxon>Vertebrata</taxon>
        <taxon>Euteleostomi</taxon>
        <taxon>Actinopterygii</taxon>
        <taxon>Neopterygii</taxon>
        <taxon>Teleostei</taxon>
        <taxon>Ostariophysi</taxon>
        <taxon>Cypriniformes</taxon>
        <taxon>Cyprinidae</taxon>
        <taxon>Cyprininae</taxon>
        <taxon>Cyprinus</taxon>
    </lineage>
</organism>
<dbReference type="AlphaFoldDB" id="A0A8C1NGF6"/>
<proteinExistence type="predicted"/>
<sequence>MLHARLSTLKRHFVEDRRKAQLSHIYPTICGLFPALGDLLIIHKFQASKVDLLNATYPKAEVVDSILNEGELEKCKRATHNILTQMKIIPSRGQKCNVPLFHIFTILNQEQASEIIMEIH</sequence>
<reference evidence="1" key="2">
    <citation type="submission" date="2025-09" db="UniProtKB">
        <authorList>
            <consortium name="Ensembl"/>
        </authorList>
    </citation>
    <scope>IDENTIFICATION</scope>
</reference>
<dbReference type="Proteomes" id="UP000694427">
    <property type="component" value="Unplaced"/>
</dbReference>
<dbReference type="Ensembl" id="ENSCCRT00010102068.1">
    <property type="protein sequence ID" value="ENSCCRP00010092064.1"/>
    <property type="gene ID" value="ENSCCRG00010040239.1"/>
</dbReference>
<evidence type="ECO:0000313" key="2">
    <source>
        <dbReference type="Proteomes" id="UP000694427"/>
    </source>
</evidence>
<evidence type="ECO:0000313" key="1">
    <source>
        <dbReference type="Ensembl" id="ENSCCRP00010092064.1"/>
    </source>
</evidence>
<keyword evidence="2" id="KW-1185">Reference proteome</keyword>
<protein>
    <submittedName>
        <fullName evidence="1">Uncharacterized protein</fullName>
    </submittedName>
</protein>
<reference evidence="1" key="1">
    <citation type="submission" date="2025-08" db="UniProtKB">
        <authorList>
            <consortium name="Ensembl"/>
        </authorList>
    </citation>
    <scope>IDENTIFICATION</scope>
</reference>
<accession>A0A8C1NGF6</accession>
<name>A0A8C1NGF6_CYPCA</name>